<dbReference type="GO" id="GO:0016020">
    <property type="term" value="C:membrane"/>
    <property type="evidence" value="ECO:0007669"/>
    <property type="project" value="UniProtKB-SubCell"/>
</dbReference>
<keyword evidence="5" id="KW-0325">Glycoprotein</keyword>
<dbReference type="PROSITE" id="PS50156">
    <property type="entry name" value="SSD"/>
    <property type="match status" value="1"/>
</dbReference>
<keyword evidence="4" id="KW-0472">Membrane</keyword>
<dbReference type="OrthoDB" id="429851at2759"/>
<evidence type="ECO:0000313" key="8">
    <source>
        <dbReference type="Proteomes" id="UP001152795"/>
    </source>
</evidence>
<dbReference type="AlphaFoldDB" id="A0A7D9J641"/>
<dbReference type="InterPro" id="IPR000731">
    <property type="entry name" value="SSD"/>
</dbReference>
<comment type="subcellular location">
    <subcellularLocation>
        <location evidence="1">Membrane</location>
        <topology evidence="1">Multi-pass membrane protein</topology>
    </subcellularLocation>
</comment>
<sequence>MILLTVILLVSGYNILPIDFGGLPLDLAEDSTKLRTDAWLFALEDKEISPLSGGQLERGVQYQIMQLIYEGDNVFSKESLKTIKYNEEKLFNKTDYQNKLCQLIQTRPGENRTCKAPLSILRFFDGTYSGISPAFNDPHFDNISGVLYAAKMNNLSKAILNYHLGKDAKITKTKAFSPYTRSIIYTGWPYVGYTSTEDRKEDQSEKINKIIADTYVETFEEMYKDGIGELKFYYNSQAMFADAITRQVILDMMLAVASFLFIFLFMWLQTGSLWITAWAIFSVLSSFNITNLIYRIVFDYRYIGIFHVLSIFIILGIGADDIFVFMDTWKQSQGKKYKSLAHRLSDVYRHAAKSMFITSFTTIVAFLSNVSSPLLAISSFGIFSATLVTVNYLSVILFFPTVVITHHLSRKGQCCCCTLCCCKSSSMANIPTESKENLETDNSSREKKTFSERIIDFFGGWFFRNIIAHKIVRWVILVIFLVFIGVSIGFATQLEPAKEQTKIWGPDTNWGKVDDLNQNAFVKSQEDFVVVVTIIWGLKEQDRGECHHTDYKCKGKTVFDRSFDMNPPPCQTAMLDFCKNLKTLPENKINSLKLRRSEVTGEIETECFLERMDEYLEDEGKSARYPNGSDFSLVINSNKMRKLMTYNPQLYNVSLLPETYYRYFEIGIGFFLTNGGSRRYAETYDFKKYGDLIGGAADPTLQQNASRNQNFQGNKYGHRVAYVGISINTTLNPVALGYQEGLPIYREWEKFVSDQVKCI</sequence>
<keyword evidence="8" id="KW-1185">Reference proteome</keyword>
<comment type="caution">
    <text evidence="7">The sequence shown here is derived from an EMBL/GenBank/DDBJ whole genome shotgun (WGS) entry which is preliminary data.</text>
</comment>
<evidence type="ECO:0000256" key="1">
    <source>
        <dbReference type="ARBA" id="ARBA00004141"/>
    </source>
</evidence>
<evidence type="ECO:0000256" key="2">
    <source>
        <dbReference type="ARBA" id="ARBA00022692"/>
    </source>
</evidence>
<keyword evidence="2" id="KW-0812">Transmembrane</keyword>
<gene>
    <name evidence="7" type="ORF">PACLA_8A032878</name>
</gene>
<evidence type="ECO:0000256" key="6">
    <source>
        <dbReference type="ARBA" id="ARBA00038046"/>
    </source>
</evidence>
<dbReference type="SUPFAM" id="SSF82866">
    <property type="entry name" value="Multidrug efflux transporter AcrB transmembrane domain"/>
    <property type="match status" value="1"/>
</dbReference>
<reference evidence="7" key="1">
    <citation type="submission" date="2020-04" db="EMBL/GenBank/DDBJ databases">
        <authorList>
            <person name="Alioto T."/>
            <person name="Alioto T."/>
            <person name="Gomez Garrido J."/>
        </authorList>
    </citation>
    <scope>NUCLEOTIDE SEQUENCE</scope>
    <source>
        <strain evidence="7">A484AB</strain>
    </source>
</reference>
<evidence type="ECO:0000256" key="5">
    <source>
        <dbReference type="ARBA" id="ARBA00023180"/>
    </source>
</evidence>
<comment type="similarity">
    <text evidence="6">Belongs to the dispatched family.</text>
</comment>
<name>A0A7D9J641_PARCT</name>
<dbReference type="Gene3D" id="1.20.1640.10">
    <property type="entry name" value="Multidrug efflux transporter AcrB transmembrane domain"/>
    <property type="match status" value="1"/>
</dbReference>
<dbReference type="EMBL" id="CACRXK020012078">
    <property type="protein sequence ID" value="CAB4022654.1"/>
    <property type="molecule type" value="Genomic_DNA"/>
</dbReference>
<dbReference type="Proteomes" id="UP001152795">
    <property type="component" value="Unassembled WGS sequence"/>
</dbReference>
<accession>A0A7D9J641</accession>
<proteinExistence type="inferred from homology"/>
<dbReference type="PANTHER" id="PTHR45951">
    <property type="entry name" value="PROTEIN DISPATCHED-RELATED"/>
    <property type="match status" value="1"/>
</dbReference>
<dbReference type="GO" id="GO:0022857">
    <property type="term" value="F:transmembrane transporter activity"/>
    <property type="evidence" value="ECO:0007669"/>
    <property type="project" value="TreeGrafter"/>
</dbReference>
<dbReference type="InterPro" id="IPR052081">
    <property type="entry name" value="Dispatched_Hh_regulator"/>
</dbReference>
<evidence type="ECO:0000256" key="3">
    <source>
        <dbReference type="ARBA" id="ARBA00022989"/>
    </source>
</evidence>
<organism evidence="7 8">
    <name type="scientific">Paramuricea clavata</name>
    <name type="common">Red gorgonian</name>
    <name type="synonym">Violescent sea-whip</name>
    <dbReference type="NCBI Taxonomy" id="317549"/>
    <lineage>
        <taxon>Eukaryota</taxon>
        <taxon>Metazoa</taxon>
        <taxon>Cnidaria</taxon>
        <taxon>Anthozoa</taxon>
        <taxon>Octocorallia</taxon>
        <taxon>Malacalcyonacea</taxon>
        <taxon>Plexauridae</taxon>
        <taxon>Paramuricea</taxon>
    </lineage>
</organism>
<evidence type="ECO:0000313" key="7">
    <source>
        <dbReference type="EMBL" id="CAB4022654.1"/>
    </source>
</evidence>
<dbReference type="Pfam" id="PF12349">
    <property type="entry name" value="Sterol-sensing"/>
    <property type="match status" value="1"/>
</dbReference>
<evidence type="ECO:0000256" key="4">
    <source>
        <dbReference type="ARBA" id="ARBA00023136"/>
    </source>
</evidence>
<dbReference type="PANTHER" id="PTHR45951:SF7">
    <property type="entry name" value="SSD DOMAIN-CONTAINING PROTEIN"/>
    <property type="match status" value="1"/>
</dbReference>
<keyword evidence="3" id="KW-1133">Transmembrane helix</keyword>
<protein>
    <submittedName>
        <fullName evidence="7">Dispatched homolog 3-like</fullName>
    </submittedName>
</protein>
<dbReference type="InterPro" id="IPR053958">
    <property type="entry name" value="HMGCR/SNAP/NPC1-like_SSD"/>
</dbReference>